<evidence type="ECO:0000313" key="2">
    <source>
        <dbReference type="EMBL" id="KAK9149929.1"/>
    </source>
</evidence>
<evidence type="ECO:0000256" key="1">
    <source>
        <dbReference type="SAM" id="MobiDB-lite"/>
    </source>
</evidence>
<name>A0AAP0KE56_9MAGN</name>
<keyword evidence="3" id="KW-1185">Reference proteome</keyword>
<comment type="caution">
    <text evidence="2">The sequence shown here is derived from an EMBL/GenBank/DDBJ whole genome shotgun (WGS) entry which is preliminary data.</text>
</comment>
<dbReference type="AlphaFoldDB" id="A0AAP0KE56"/>
<reference evidence="2 3" key="1">
    <citation type="submission" date="2024-01" db="EMBL/GenBank/DDBJ databases">
        <title>Genome assemblies of Stephania.</title>
        <authorList>
            <person name="Yang L."/>
        </authorList>
    </citation>
    <scope>NUCLEOTIDE SEQUENCE [LARGE SCALE GENOMIC DNA]</scope>
    <source>
        <strain evidence="2">JXDWG</strain>
        <tissue evidence="2">Leaf</tissue>
    </source>
</reference>
<feature type="region of interest" description="Disordered" evidence="1">
    <location>
        <begin position="1"/>
        <end position="39"/>
    </location>
</feature>
<feature type="compositionally biased region" description="Basic and acidic residues" evidence="1">
    <location>
        <begin position="55"/>
        <end position="84"/>
    </location>
</feature>
<organism evidence="2 3">
    <name type="scientific">Stephania cephalantha</name>
    <dbReference type="NCBI Taxonomy" id="152367"/>
    <lineage>
        <taxon>Eukaryota</taxon>
        <taxon>Viridiplantae</taxon>
        <taxon>Streptophyta</taxon>
        <taxon>Embryophyta</taxon>
        <taxon>Tracheophyta</taxon>
        <taxon>Spermatophyta</taxon>
        <taxon>Magnoliopsida</taxon>
        <taxon>Ranunculales</taxon>
        <taxon>Menispermaceae</taxon>
        <taxon>Menispermoideae</taxon>
        <taxon>Cissampelideae</taxon>
        <taxon>Stephania</taxon>
    </lineage>
</organism>
<feature type="region of interest" description="Disordered" evidence="1">
    <location>
        <begin position="53"/>
        <end position="84"/>
    </location>
</feature>
<protein>
    <submittedName>
        <fullName evidence="2">Uncharacterized protein</fullName>
    </submittedName>
</protein>
<sequence>MRRSARKRAHEEARPTNGRRAAADERRSQTGGRRAASDVTEISHYREVFSCQSCNDRRDTDHGGRRTADPGCARRGDGLGGGRRDKVVTVIQLGIMDKALTIHSLLDGVRSEC</sequence>
<dbReference type="EMBL" id="JBBNAG010000003">
    <property type="protein sequence ID" value="KAK9149929.1"/>
    <property type="molecule type" value="Genomic_DNA"/>
</dbReference>
<evidence type="ECO:0000313" key="3">
    <source>
        <dbReference type="Proteomes" id="UP001419268"/>
    </source>
</evidence>
<accession>A0AAP0KE56</accession>
<proteinExistence type="predicted"/>
<gene>
    <name evidence="2" type="ORF">Scep_008686</name>
</gene>
<dbReference type="Proteomes" id="UP001419268">
    <property type="component" value="Unassembled WGS sequence"/>
</dbReference>